<keyword evidence="2" id="KW-1185">Reference proteome</keyword>
<dbReference type="EMBL" id="BAAAZP010000148">
    <property type="protein sequence ID" value="GAA3696307.1"/>
    <property type="molecule type" value="Genomic_DNA"/>
</dbReference>
<evidence type="ECO:0000313" key="1">
    <source>
        <dbReference type="EMBL" id="GAA3696307.1"/>
    </source>
</evidence>
<name>A0ABP7CX77_9ACTN</name>
<organism evidence="1 2">
    <name type="scientific">Nonomuraea antimicrobica</name>
    <dbReference type="NCBI Taxonomy" id="561173"/>
    <lineage>
        <taxon>Bacteria</taxon>
        <taxon>Bacillati</taxon>
        <taxon>Actinomycetota</taxon>
        <taxon>Actinomycetes</taxon>
        <taxon>Streptosporangiales</taxon>
        <taxon>Streptosporangiaceae</taxon>
        <taxon>Nonomuraea</taxon>
    </lineage>
</organism>
<accession>A0ABP7CX77</accession>
<proteinExistence type="predicted"/>
<reference evidence="2" key="1">
    <citation type="journal article" date="2019" name="Int. J. Syst. Evol. Microbiol.">
        <title>The Global Catalogue of Microorganisms (GCM) 10K type strain sequencing project: providing services to taxonomists for standard genome sequencing and annotation.</title>
        <authorList>
            <consortium name="The Broad Institute Genomics Platform"/>
            <consortium name="The Broad Institute Genome Sequencing Center for Infectious Disease"/>
            <person name="Wu L."/>
            <person name="Ma J."/>
        </authorList>
    </citation>
    <scope>NUCLEOTIDE SEQUENCE [LARGE SCALE GENOMIC DNA]</scope>
    <source>
        <strain evidence="2">JCM 16904</strain>
    </source>
</reference>
<evidence type="ECO:0000313" key="2">
    <source>
        <dbReference type="Proteomes" id="UP001500902"/>
    </source>
</evidence>
<sequence>MERTHRNHDCVEGAGYNAGGTTPHLWAPRIQPPSVTVGLLLQSVDLYGHLVPEASERARTALNNVYRFITHRKVLDLRF</sequence>
<gene>
    <name evidence="1" type="ORF">GCM10022224_072430</name>
</gene>
<comment type="caution">
    <text evidence="1">The sequence shown here is derived from an EMBL/GenBank/DDBJ whole genome shotgun (WGS) entry which is preliminary data.</text>
</comment>
<protein>
    <submittedName>
        <fullName evidence="1">Uncharacterized protein</fullName>
    </submittedName>
</protein>
<dbReference type="Proteomes" id="UP001500902">
    <property type="component" value="Unassembled WGS sequence"/>
</dbReference>